<dbReference type="InterPro" id="IPR050204">
    <property type="entry name" value="AraC_XylS_family_regulators"/>
</dbReference>
<keyword evidence="1" id="KW-0805">Transcription regulation</keyword>
<evidence type="ECO:0000259" key="4">
    <source>
        <dbReference type="PROSITE" id="PS01124"/>
    </source>
</evidence>
<evidence type="ECO:0000256" key="3">
    <source>
        <dbReference type="ARBA" id="ARBA00023163"/>
    </source>
</evidence>
<keyword evidence="3" id="KW-0804">Transcription</keyword>
<name>A0A4U3L4Q4_9BACT</name>
<sequence length="278" mass="31508">MVSTTQIKPAPILQPFIGCYALRVINTGEAVMPRPLHAMNECYMTFFLKGSSCSVLDSTEKIESKWSNNLSSLFIQPHGCCFYQGSYVLFSVQFKSNGISAIFGIPQKLLVDTMLPSEDILDDNNRLLTEQLASSTDIVQMSQCMNTYLVKKLLQQHHKSSTNAIAATSNIVLKNKGVVSLDALAYYANMSIRTFERRFLDEVGMSPKLYARITRFYNALENKMLHPNKNFTAIAHESGYYDQAHFIKECREFANKSPEELFKYTPPPTEQFVAKVDY</sequence>
<dbReference type="GO" id="GO:0003700">
    <property type="term" value="F:DNA-binding transcription factor activity"/>
    <property type="evidence" value="ECO:0007669"/>
    <property type="project" value="InterPro"/>
</dbReference>
<dbReference type="EMBL" id="SZQL01000005">
    <property type="protein sequence ID" value="TKK69319.1"/>
    <property type="molecule type" value="Genomic_DNA"/>
</dbReference>
<evidence type="ECO:0000313" key="6">
    <source>
        <dbReference type="Proteomes" id="UP000305848"/>
    </source>
</evidence>
<dbReference type="Pfam" id="PF12833">
    <property type="entry name" value="HTH_18"/>
    <property type="match status" value="1"/>
</dbReference>
<evidence type="ECO:0000313" key="5">
    <source>
        <dbReference type="EMBL" id="TKK69319.1"/>
    </source>
</evidence>
<dbReference type="Gene3D" id="1.10.10.60">
    <property type="entry name" value="Homeodomain-like"/>
    <property type="match status" value="1"/>
</dbReference>
<accession>A0A4U3L4Q4</accession>
<gene>
    <name evidence="5" type="ORF">FC093_08365</name>
</gene>
<evidence type="ECO:0000256" key="1">
    <source>
        <dbReference type="ARBA" id="ARBA00023015"/>
    </source>
</evidence>
<evidence type="ECO:0000256" key="2">
    <source>
        <dbReference type="ARBA" id="ARBA00023125"/>
    </source>
</evidence>
<dbReference type="RefSeq" id="WP_137261314.1">
    <property type="nucleotide sequence ID" value="NZ_SZQL01000005.1"/>
</dbReference>
<dbReference type="PROSITE" id="PS01124">
    <property type="entry name" value="HTH_ARAC_FAMILY_2"/>
    <property type="match status" value="1"/>
</dbReference>
<dbReference type="AlphaFoldDB" id="A0A4U3L4Q4"/>
<keyword evidence="2" id="KW-0238">DNA-binding</keyword>
<proteinExistence type="predicted"/>
<dbReference type="GO" id="GO:0043565">
    <property type="term" value="F:sequence-specific DNA binding"/>
    <property type="evidence" value="ECO:0007669"/>
    <property type="project" value="InterPro"/>
</dbReference>
<dbReference type="InterPro" id="IPR018060">
    <property type="entry name" value="HTH_AraC"/>
</dbReference>
<feature type="domain" description="HTH araC/xylS-type" evidence="4">
    <location>
        <begin position="163"/>
        <end position="264"/>
    </location>
</feature>
<dbReference type="PANTHER" id="PTHR46796:SF13">
    <property type="entry name" value="HTH-TYPE TRANSCRIPTIONAL ACTIVATOR RHAS"/>
    <property type="match status" value="1"/>
</dbReference>
<dbReference type="SMART" id="SM00342">
    <property type="entry name" value="HTH_ARAC"/>
    <property type="match status" value="1"/>
</dbReference>
<organism evidence="5 6">
    <name type="scientific">Ilyomonas limi</name>
    <dbReference type="NCBI Taxonomy" id="2575867"/>
    <lineage>
        <taxon>Bacteria</taxon>
        <taxon>Pseudomonadati</taxon>
        <taxon>Bacteroidota</taxon>
        <taxon>Chitinophagia</taxon>
        <taxon>Chitinophagales</taxon>
        <taxon>Chitinophagaceae</taxon>
        <taxon>Ilyomonas</taxon>
    </lineage>
</organism>
<comment type="caution">
    <text evidence="5">The sequence shown here is derived from an EMBL/GenBank/DDBJ whole genome shotgun (WGS) entry which is preliminary data.</text>
</comment>
<dbReference type="OrthoDB" id="655946at2"/>
<reference evidence="5 6" key="1">
    <citation type="submission" date="2019-05" db="EMBL/GenBank/DDBJ databases">
        <title>Panacibacter sp. strain 17mud1-8 Genome sequencing and assembly.</title>
        <authorList>
            <person name="Chhetri G."/>
        </authorList>
    </citation>
    <scope>NUCLEOTIDE SEQUENCE [LARGE SCALE GENOMIC DNA]</scope>
    <source>
        <strain evidence="5 6">17mud1-8</strain>
    </source>
</reference>
<protein>
    <submittedName>
        <fullName evidence="5">Helix-turn-helix transcriptional regulator</fullName>
    </submittedName>
</protein>
<dbReference type="Proteomes" id="UP000305848">
    <property type="component" value="Unassembled WGS sequence"/>
</dbReference>
<keyword evidence="6" id="KW-1185">Reference proteome</keyword>
<dbReference type="PANTHER" id="PTHR46796">
    <property type="entry name" value="HTH-TYPE TRANSCRIPTIONAL ACTIVATOR RHAS-RELATED"/>
    <property type="match status" value="1"/>
</dbReference>